<dbReference type="RefSeq" id="WP_317963578.1">
    <property type="nucleotide sequence ID" value="NZ_OX458333.1"/>
</dbReference>
<dbReference type="InterPro" id="IPR050275">
    <property type="entry name" value="PGM_Phosphatase"/>
</dbReference>
<dbReference type="Proteomes" id="UP001162030">
    <property type="component" value="Chromosome"/>
</dbReference>
<gene>
    <name evidence="1" type="ORF">MSZNOR_4992</name>
</gene>
<dbReference type="Gene3D" id="3.40.50.1240">
    <property type="entry name" value="Phosphoglycerate mutase-like"/>
    <property type="match status" value="1"/>
</dbReference>
<dbReference type="InterPro" id="IPR013078">
    <property type="entry name" value="His_Pase_superF_clade-1"/>
</dbReference>
<dbReference type="SUPFAM" id="SSF53254">
    <property type="entry name" value="Phosphoglycerate mutase-like"/>
    <property type="match status" value="1"/>
</dbReference>
<dbReference type="PANTHER" id="PTHR48100">
    <property type="entry name" value="BROAD-SPECIFICITY PHOSPHATASE YOR283W-RELATED"/>
    <property type="match status" value="1"/>
</dbReference>
<proteinExistence type="predicted"/>
<reference evidence="1 2" key="1">
    <citation type="submission" date="2023-03" db="EMBL/GenBank/DDBJ databases">
        <authorList>
            <person name="Pearce D."/>
        </authorList>
    </citation>
    <scope>NUCLEOTIDE SEQUENCE [LARGE SCALE GENOMIC DNA]</scope>
    <source>
        <strain evidence="1">Msz</strain>
    </source>
</reference>
<dbReference type="PANTHER" id="PTHR48100:SF59">
    <property type="entry name" value="ADENOSYLCOBALAMIN_ALPHA-RIBAZOLE PHOSPHATASE"/>
    <property type="match status" value="1"/>
</dbReference>
<evidence type="ECO:0000313" key="1">
    <source>
        <dbReference type="EMBL" id="CAI8975528.1"/>
    </source>
</evidence>
<sequence>MTTFLLIRHGAHCLGGDIIAGRAPGVRLSPLGHEQARHMAERVAKLPVHAIYSSPAERTLETAQYLSDRIELPVQVLESLYEIDFGDWTGQPLEELRRNARFRFWNCFRSGTRIPGGEVMIETQTRIVADMLRLREQHGKGCIALVSHGDVIKAAVAYFLGVPLDLFTRIEIGLASVSIVSIDEQGPWVLGINNQGDDLFIPENL</sequence>
<evidence type="ECO:0000313" key="2">
    <source>
        <dbReference type="Proteomes" id="UP001162030"/>
    </source>
</evidence>
<dbReference type="InterPro" id="IPR029033">
    <property type="entry name" value="His_PPase_superfam"/>
</dbReference>
<accession>A0ABN8XAS5</accession>
<name>A0ABN8XAS5_9GAMM</name>
<organism evidence="1 2">
    <name type="scientific">Methylocaldum szegediense</name>
    <dbReference type="NCBI Taxonomy" id="73780"/>
    <lineage>
        <taxon>Bacteria</taxon>
        <taxon>Pseudomonadati</taxon>
        <taxon>Pseudomonadota</taxon>
        <taxon>Gammaproteobacteria</taxon>
        <taxon>Methylococcales</taxon>
        <taxon>Methylococcaceae</taxon>
        <taxon>Methylocaldum</taxon>
    </lineage>
</organism>
<protein>
    <submittedName>
        <fullName evidence="1">GDP-mannose 4,6-dehydratase</fullName>
    </submittedName>
</protein>
<dbReference type="SMART" id="SM00855">
    <property type="entry name" value="PGAM"/>
    <property type="match status" value="1"/>
</dbReference>
<dbReference type="CDD" id="cd07067">
    <property type="entry name" value="HP_PGM_like"/>
    <property type="match status" value="1"/>
</dbReference>
<dbReference type="EMBL" id="OX458333">
    <property type="protein sequence ID" value="CAI8975528.1"/>
    <property type="molecule type" value="Genomic_DNA"/>
</dbReference>
<dbReference type="Pfam" id="PF00300">
    <property type="entry name" value="His_Phos_1"/>
    <property type="match status" value="1"/>
</dbReference>
<keyword evidence="2" id="KW-1185">Reference proteome</keyword>